<sequence>MVFNCSDGLDYKSVGRMLSGIAQTGSWSCFDEFNRIEVEVLSVVAQQILSILTAVSERKDHFLFEGSDIPLNMNCGLFVTMNPGYAGRSELPDNLKALLRPISMMVPDFALICEITLLSEGFEESETLSKKVSILYELMEKQLSSRITTISPSVTSRRCWFRQVT</sequence>
<proteinExistence type="predicted"/>
<dbReference type="Pfam" id="PF12774">
    <property type="entry name" value="AAA_6"/>
    <property type="match status" value="1"/>
</dbReference>
<dbReference type="GO" id="GO:0030286">
    <property type="term" value="C:dynein complex"/>
    <property type="evidence" value="ECO:0007669"/>
    <property type="project" value="InterPro"/>
</dbReference>
<protein>
    <submittedName>
        <fullName evidence="2">Hydrolytic ATP binding site of dynein motor region D1</fullName>
    </submittedName>
</protein>
<dbReference type="Gene3D" id="3.40.50.300">
    <property type="entry name" value="P-loop containing nucleotide triphosphate hydrolases"/>
    <property type="match status" value="1"/>
</dbReference>
<dbReference type="AlphaFoldDB" id="A0A3L6L8I5"/>
<dbReference type="GO" id="GO:0005524">
    <property type="term" value="F:ATP binding"/>
    <property type="evidence" value="ECO:0007669"/>
    <property type="project" value="InterPro"/>
</dbReference>
<reference evidence="2 3" key="1">
    <citation type="submission" date="2018-09" db="EMBL/GenBank/DDBJ databases">
        <title>whole genome sequence of T. equiperdum IVM-t1 strain.</title>
        <authorList>
            <person name="Suganuma K."/>
        </authorList>
    </citation>
    <scope>NUCLEOTIDE SEQUENCE [LARGE SCALE GENOMIC DNA]</scope>
    <source>
        <strain evidence="2 3">IVM-t1</strain>
    </source>
</reference>
<comment type="caution">
    <text evidence="2">The sequence shown here is derived from an EMBL/GenBank/DDBJ whole genome shotgun (WGS) entry which is preliminary data.</text>
</comment>
<dbReference type="GO" id="GO:0051959">
    <property type="term" value="F:dynein light intermediate chain binding"/>
    <property type="evidence" value="ECO:0007669"/>
    <property type="project" value="InterPro"/>
</dbReference>
<dbReference type="GO" id="GO:0045505">
    <property type="term" value="F:dynein intermediate chain binding"/>
    <property type="evidence" value="ECO:0007669"/>
    <property type="project" value="InterPro"/>
</dbReference>
<dbReference type="PANTHER" id="PTHR45703:SF32">
    <property type="entry name" value="DYNEINS HEAVY CHAIN"/>
    <property type="match status" value="1"/>
</dbReference>
<gene>
    <name evidence="2" type="ORF">DPX39_080034600</name>
</gene>
<evidence type="ECO:0000313" key="2">
    <source>
        <dbReference type="EMBL" id="RHW70710.1"/>
    </source>
</evidence>
<dbReference type="InterPro" id="IPR035699">
    <property type="entry name" value="AAA_6"/>
</dbReference>
<evidence type="ECO:0000313" key="3">
    <source>
        <dbReference type="Proteomes" id="UP000266743"/>
    </source>
</evidence>
<dbReference type="InterPro" id="IPR027417">
    <property type="entry name" value="P-loop_NTPase"/>
</dbReference>
<dbReference type="PANTHER" id="PTHR45703">
    <property type="entry name" value="DYNEIN HEAVY CHAIN"/>
    <property type="match status" value="1"/>
</dbReference>
<name>A0A3L6L8I5_9TRYP</name>
<dbReference type="InterPro" id="IPR043157">
    <property type="entry name" value="Dynein_AAA1S"/>
</dbReference>
<dbReference type="SUPFAM" id="SSF52540">
    <property type="entry name" value="P-loop containing nucleoside triphosphate hydrolases"/>
    <property type="match status" value="1"/>
</dbReference>
<feature type="domain" description="Dynein heavy chain hydrolytic ATP-binding dynein motor region" evidence="1">
    <location>
        <begin position="1"/>
        <end position="146"/>
    </location>
</feature>
<dbReference type="Proteomes" id="UP000266743">
    <property type="component" value="Chromosome 8"/>
</dbReference>
<organism evidence="2 3">
    <name type="scientific">Trypanosoma brucei equiperdum</name>
    <dbReference type="NCBI Taxonomy" id="630700"/>
    <lineage>
        <taxon>Eukaryota</taxon>
        <taxon>Discoba</taxon>
        <taxon>Euglenozoa</taxon>
        <taxon>Kinetoplastea</taxon>
        <taxon>Metakinetoplastina</taxon>
        <taxon>Trypanosomatida</taxon>
        <taxon>Trypanosomatidae</taxon>
        <taxon>Trypanosoma</taxon>
    </lineage>
</organism>
<dbReference type="Gene3D" id="1.10.8.710">
    <property type="match status" value="1"/>
</dbReference>
<evidence type="ECO:0000259" key="1">
    <source>
        <dbReference type="Pfam" id="PF12774"/>
    </source>
</evidence>
<accession>A0A3L6L8I5</accession>
<dbReference type="GO" id="GO:0007018">
    <property type="term" value="P:microtubule-based movement"/>
    <property type="evidence" value="ECO:0007669"/>
    <property type="project" value="InterPro"/>
</dbReference>
<dbReference type="EMBL" id="QSBY01000008">
    <property type="protein sequence ID" value="RHW70710.1"/>
    <property type="molecule type" value="Genomic_DNA"/>
</dbReference>
<dbReference type="InterPro" id="IPR026983">
    <property type="entry name" value="DHC"/>
</dbReference>